<keyword evidence="1 9" id="KW-0597">Phosphoprotein</keyword>
<dbReference type="InterPro" id="IPR027417">
    <property type="entry name" value="P-loop_NTPase"/>
</dbReference>
<sequence>MARDILIVDDEADIRELIGGLLEDDGYETREAADADGALAEIRARKPSLVILDVWLQGSRLDGIELLDEFRSIDANMPVIVISGHGTIETAVAAIRKGAYDFLEKPFKSDKLLLTVTRALETSRLRQENAQLRARSEAQSSLIGESSGIVQVRQLIDRVAPTNSRVLIRGPSGAGKELVARLIHENSPRAEADFVPVSAPGMSPEGVEEELFGRENADGSVKHVGLLERAHGGTLYLDEIADMPRETQSKLLRLLVEQRFRRIGGAADVQVNVRVISSTAQDLASRIQGGDFREDLYHRLAVVPVQVPPLADRREDIPPLVAHFVQRLTAAAGLPRRKFGDDVMAALQAHGWPGNVRQLRNNIERLLILATGSLDEPITLDSLPSEVVTRDNQDVGYDAEKMIALSLREARENFEREYLKAQIDRFGGNISRTAAFIGMERSALHRKLKSLGVGSPQREGAV</sequence>
<dbReference type="STRING" id="394221.Mmar10_1444"/>
<evidence type="ECO:0000256" key="4">
    <source>
        <dbReference type="ARBA" id="ARBA00023012"/>
    </source>
</evidence>
<dbReference type="CDD" id="cd17550">
    <property type="entry name" value="REC_NtrX-like"/>
    <property type="match status" value="1"/>
</dbReference>
<evidence type="ECO:0000313" key="13">
    <source>
        <dbReference type="Proteomes" id="UP000001964"/>
    </source>
</evidence>
<dbReference type="Pfam" id="PF00158">
    <property type="entry name" value="Sigma54_activat"/>
    <property type="match status" value="1"/>
</dbReference>
<name>Q0APQ1_MARMM</name>
<dbReference type="InterPro" id="IPR025943">
    <property type="entry name" value="Sigma_54_int_dom_ATP-bd_2"/>
</dbReference>
<dbReference type="Gene3D" id="3.40.50.2300">
    <property type="match status" value="1"/>
</dbReference>
<dbReference type="SUPFAM" id="SSF52540">
    <property type="entry name" value="P-loop containing nucleoside triphosphate hydrolases"/>
    <property type="match status" value="1"/>
</dbReference>
<evidence type="ECO:0000256" key="1">
    <source>
        <dbReference type="ARBA" id="ARBA00022553"/>
    </source>
</evidence>
<dbReference type="InterPro" id="IPR011006">
    <property type="entry name" value="CheY-like_superfamily"/>
</dbReference>
<evidence type="ECO:0000256" key="3">
    <source>
        <dbReference type="ARBA" id="ARBA00022840"/>
    </source>
</evidence>
<dbReference type="OrthoDB" id="9804019at2"/>
<dbReference type="GO" id="GO:0005524">
    <property type="term" value="F:ATP binding"/>
    <property type="evidence" value="ECO:0007669"/>
    <property type="project" value="UniProtKB-KW"/>
</dbReference>
<dbReference type="Pfam" id="PF00072">
    <property type="entry name" value="Response_reg"/>
    <property type="match status" value="1"/>
</dbReference>
<dbReference type="AlphaFoldDB" id="Q0APQ1"/>
<evidence type="ECO:0000256" key="8">
    <source>
        <dbReference type="ARBA" id="ARBA00023163"/>
    </source>
</evidence>
<keyword evidence="2" id="KW-0547">Nucleotide-binding</keyword>
<dbReference type="PANTHER" id="PTHR32071:SF17">
    <property type="entry name" value="TRANSCRIPTIONAL REGULATOR (NTRC FAMILY)"/>
    <property type="match status" value="1"/>
</dbReference>
<dbReference type="HOGENOM" id="CLU_000445_0_6_5"/>
<proteinExistence type="predicted"/>
<organism evidence="12 13">
    <name type="scientific">Maricaulis maris (strain MCS10)</name>
    <name type="common">Caulobacter maris</name>
    <dbReference type="NCBI Taxonomy" id="394221"/>
    <lineage>
        <taxon>Bacteria</taxon>
        <taxon>Pseudomonadati</taxon>
        <taxon>Pseudomonadota</taxon>
        <taxon>Alphaproteobacteria</taxon>
        <taxon>Maricaulales</taxon>
        <taxon>Maricaulaceae</taxon>
        <taxon>Maricaulis</taxon>
    </lineage>
</organism>
<dbReference type="PROSITE" id="PS00688">
    <property type="entry name" value="SIGMA54_INTERACT_3"/>
    <property type="match status" value="1"/>
</dbReference>
<dbReference type="Gene3D" id="1.10.8.60">
    <property type="match status" value="1"/>
</dbReference>
<dbReference type="CDD" id="cd00009">
    <property type="entry name" value="AAA"/>
    <property type="match status" value="1"/>
</dbReference>
<dbReference type="InterPro" id="IPR002078">
    <property type="entry name" value="Sigma_54_int"/>
</dbReference>
<dbReference type="Proteomes" id="UP000001964">
    <property type="component" value="Chromosome"/>
</dbReference>
<evidence type="ECO:0000259" key="10">
    <source>
        <dbReference type="PROSITE" id="PS50045"/>
    </source>
</evidence>
<dbReference type="FunFam" id="3.40.50.300:FF:000006">
    <property type="entry name" value="DNA-binding transcriptional regulator NtrC"/>
    <property type="match status" value="1"/>
</dbReference>
<keyword evidence="3" id="KW-0067">ATP-binding</keyword>
<dbReference type="SUPFAM" id="SSF46689">
    <property type="entry name" value="Homeodomain-like"/>
    <property type="match status" value="1"/>
</dbReference>
<dbReference type="Pfam" id="PF02954">
    <property type="entry name" value="HTH_8"/>
    <property type="match status" value="1"/>
</dbReference>
<dbReference type="RefSeq" id="WP_011643383.1">
    <property type="nucleotide sequence ID" value="NC_008347.1"/>
</dbReference>
<dbReference type="KEGG" id="mmr:Mmar10_1444"/>
<dbReference type="InterPro" id="IPR001789">
    <property type="entry name" value="Sig_transdc_resp-reg_receiver"/>
</dbReference>
<dbReference type="PROSITE" id="PS50110">
    <property type="entry name" value="RESPONSE_REGULATORY"/>
    <property type="match status" value="1"/>
</dbReference>
<dbReference type="InterPro" id="IPR009057">
    <property type="entry name" value="Homeodomain-like_sf"/>
</dbReference>
<dbReference type="InterPro" id="IPR025944">
    <property type="entry name" value="Sigma_54_int_dom_CS"/>
</dbReference>
<dbReference type="InterPro" id="IPR003593">
    <property type="entry name" value="AAA+_ATPase"/>
</dbReference>
<keyword evidence="7" id="KW-0010">Activator</keyword>
<dbReference type="PANTHER" id="PTHR32071">
    <property type="entry name" value="TRANSCRIPTIONAL REGULATORY PROTEIN"/>
    <property type="match status" value="1"/>
</dbReference>
<reference evidence="12 13" key="1">
    <citation type="submission" date="2006-08" db="EMBL/GenBank/DDBJ databases">
        <title>Complete sequence of Maricaulis maris MCS10.</title>
        <authorList>
            <consortium name="US DOE Joint Genome Institute"/>
            <person name="Copeland A."/>
            <person name="Lucas S."/>
            <person name="Lapidus A."/>
            <person name="Barry K."/>
            <person name="Detter J.C."/>
            <person name="Glavina del Rio T."/>
            <person name="Hammon N."/>
            <person name="Israni S."/>
            <person name="Dalin E."/>
            <person name="Tice H."/>
            <person name="Pitluck S."/>
            <person name="Saunders E."/>
            <person name="Brettin T."/>
            <person name="Bruce D."/>
            <person name="Han C."/>
            <person name="Tapia R."/>
            <person name="Gilna P."/>
            <person name="Schmutz J."/>
            <person name="Larimer F."/>
            <person name="Land M."/>
            <person name="Hauser L."/>
            <person name="Kyrpides N."/>
            <person name="Mikhailova N."/>
            <person name="Viollier P."/>
            <person name="Stephens C."/>
            <person name="Richardson P."/>
        </authorList>
    </citation>
    <scope>NUCLEOTIDE SEQUENCE [LARGE SCALE GENOMIC DNA]</scope>
    <source>
        <strain evidence="12 13">MCS10</strain>
    </source>
</reference>
<dbReference type="eggNOG" id="COG2204">
    <property type="taxonomic scope" value="Bacteria"/>
</dbReference>
<keyword evidence="4" id="KW-0902">Two-component regulatory system</keyword>
<keyword evidence="5" id="KW-0805">Transcription regulation</keyword>
<keyword evidence="8" id="KW-0804">Transcription</keyword>
<keyword evidence="13" id="KW-1185">Reference proteome</keyword>
<dbReference type="SUPFAM" id="SSF52172">
    <property type="entry name" value="CheY-like"/>
    <property type="match status" value="1"/>
</dbReference>
<dbReference type="InterPro" id="IPR058031">
    <property type="entry name" value="AAA_lid_NorR"/>
</dbReference>
<evidence type="ECO:0000259" key="11">
    <source>
        <dbReference type="PROSITE" id="PS50110"/>
    </source>
</evidence>
<dbReference type="SMART" id="SM00448">
    <property type="entry name" value="REC"/>
    <property type="match status" value="1"/>
</dbReference>
<evidence type="ECO:0000313" key="12">
    <source>
        <dbReference type="EMBL" id="ABI65736.1"/>
    </source>
</evidence>
<evidence type="ECO:0000256" key="7">
    <source>
        <dbReference type="ARBA" id="ARBA00023159"/>
    </source>
</evidence>
<dbReference type="GO" id="GO:0000160">
    <property type="term" value="P:phosphorelay signal transduction system"/>
    <property type="evidence" value="ECO:0007669"/>
    <property type="project" value="UniProtKB-KW"/>
</dbReference>
<dbReference type="GO" id="GO:0043565">
    <property type="term" value="F:sequence-specific DNA binding"/>
    <property type="evidence" value="ECO:0007669"/>
    <property type="project" value="InterPro"/>
</dbReference>
<feature type="modified residue" description="4-aspartylphosphate" evidence="9">
    <location>
        <position position="53"/>
    </location>
</feature>
<dbReference type="Pfam" id="PF25601">
    <property type="entry name" value="AAA_lid_14"/>
    <property type="match status" value="1"/>
</dbReference>
<dbReference type="PROSITE" id="PS50045">
    <property type="entry name" value="SIGMA54_INTERACT_4"/>
    <property type="match status" value="1"/>
</dbReference>
<feature type="domain" description="Response regulatory" evidence="11">
    <location>
        <begin position="4"/>
        <end position="120"/>
    </location>
</feature>
<protein>
    <submittedName>
        <fullName evidence="12">Two component, sigma54 specific, transcriptional regulator, Fis family</fullName>
    </submittedName>
</protein>
<evidence type="ECO:0000256" key="2">
    <source>
        <dbReference type="ARBA" id="ARBA00022741"/>
    </source>
</evidence>
<dbReference type="EMBL" id="CP000449">
    <property type="protein sequence ID" value="ABI65736.1"/>
    <property type="molecule type" value="Genomic_DNA"/>
</dbReference>
<dbReference type="PROSITE" id="PS00676">
    <property type="entry name" value="SIGMA54_INTERACT_2"/>
    <property type="match status" value="1"/>
</dbReference>
<dbReference type="FunFam" id="1.10.10.60:FF:000165">
    <property type="entry name" value="Two-component system nitrogen regulation response regulator NtrX"/>
    <property type="match status" value="1"/>
</dbReference>
<dbReference type="InterPro" id="IPR002197">
    <property type="entry name" value="HTH_Fis"/>
</dbReference>
<gene>
    <name evidence="12" type="ordered locus">Mmar10_1444</name>
</gene>
<dbReference type="SMART" id="SM00382">
    <property type="entry name" value="AAA"/>
    <property type="match status" value="1"/>
</dbReference>
<keyword evidence="6" id="KW-0238">DNA-binding</keyword>
<evidence type="ECO:0000256" key="9">
    <source>
        <dbReference type="PROSITE-ProRule" id="PRU00169"/>
    </source>
</evidence>
<evidence type="ECO:0000256" key="6">
    <source>
        <dbReference type="ARBA" id="ARBA00023125"/>
    </source>
</evidence>
<dbReference type="Gene3D" id="1.10.10.60">
    <property type="entry name" value="Homeodomain-like"/>
    <property type="match status" value="1"/>
</dbReference>
<dbReference type="Gene3D" id="3.40.50.300">
    <property type="entry name" value="P-loop containing nucleotide triphosphate hydrolases"/>
    <property type="match status" value="1"/>
</dbReference>
<feature type="domain" description="Sigma-54 factor interaction" evidence="10">
    <location>
        <begin position="142"/>
        <end position="368"/>
    </location>
</feature>
<dbReference type="GO" id="GO:0006355">
    <property type="term" value="P:regulation of DNA-templated transcription"/>
    <property type="evidence" value="ECO:0007669"/>
    <property type="project" value="InterPro"/>
</dbReference>
<evidence type="ECO:0000256" key="5">
    <source>
        <dbReference type="ARBA" id="ARBA00023015"/>
    </source>
</evidence>
<dbReference type="FunFam" id="3.40.50.2300:FF:000018">
    <property type="entry name" value="DNA-binding transcriptional regulator NtrC"/>
    <property type="match status" value="1"/>
</dbReference>
<accession>Q0APQ1</accession>
<dbReference type="PRINTS" id="PR01590">
    <property type="entry name" value="HTHFIS"/>
</dbReference>